<name>A0AA88Y8D9_PINIB</name>
<dbReference type="GO" id="GO:0005856">
    <property type="term" value="C:cytoskeleton"/>
    <property type="evidence" value="ECO:0007669"/>
    <property type="project" value="UniProtKB-SubCell"/>
</dbReference>
<organism evidence="14 15">
    <name type="scientific">Pinctada imbricata</name>
    <name type="common">Atlantic pearl-oyster</name>
    <name type="synonym">Pinctada martensii</name>
    <dbReference type="NCBI Taxonomy" id="66713"/>
    <lineage>
        <taxon>Eukaryota</taxon>
        <taxon>Metazoa</taxon>
        <taxon>Spiralia</taxon>
        <taxon>Lophotrochozoa</taxon>
        <taxon>Mollusca</taxon>
        <taxon>Bivalvia</taxon>
        <taxon>Autobranchia</taxon>
        <taxon>Pteriomorphia</taxon>
        <taxon>Pterioida</taxon>
        <taxon>Pterioidea</taxon>
        <taxon>Pteriidae</taxon>
        <taxon>Pinctada</taxon>
    </lineage>
</organism>
<keyword evidence="8 13" id="KW-1133">Transmembrane helix</keyword>
<dbReference type="PANTHER" id="PTHR12939:SF10">
    <property type="entry name" value="EG:4F1.1 PROTEIN"/>
    <property type="match status" value="1"/>
</dbReference>
<comment type="caution">
    <text evidence="14">The sequence shown here is derived from an EMBL/GenBank/DDBJ whole genome shotgun (WGS) entry which is preliminary data.</text>
</comment>
<keyword evidence="12" id="KW-0206">Cytoskeleton</keyword>
<dbReference type="GO" id="GO:0016012">
    <property type="term" value="C:sarcoglycan complex"/>
    <property type="evidence" value="ECO:0007669"/>
    <property type="project" value="InterPro"/>
</dbReference>
<keyword evidence="6 13" id="KW-0812">Transmembrane</keyword>
<evidence type="ECO:0000256" key="3">
    <source>
        <dbReference type="ARBA" id="ARBA00007574"/>
    </source>
</evidence>
<dbReference type="PANTHER" id="PTHR12939">
    <property type="entry name" value="SARCOGLYCAN"/>
    <property type="match status" value="1"/>
</dbReference>
<keyword evidence="4" id="KW-1003">Cell membrane</keyword>
<keyword evidence="15" id="KW-1185">Reference proteome</keyword>
<dbReference type="InterPro" id="IPR006875">
    <property type="entry name" value="Sarcoglycan"/>
</dbReference>
<dbReference type="Pfam" id="PF04790">
    <property type="entry name" value="Sarcoglycan_1"/>
    <property type="match status" value="1"/>
</dbReference>
<comment type="subcellular location">
    <subcellularLocation>
        <location evidence="2">Cell membrane</location>
        <location evidence="2">Sarcolemma</location>
        <topology evidence="2">Single-pass type II membrane protein</topology>
    </subcellularLocation>
    <subcellularLocation>
        <location evidence="1">Cytoplasm</location>
        <location evidence="1">Cytoskeleton</location>
    </subcellularLocation>
</comment>
<protein>
    <submittedName>
        <fullName evidence="14">Uncharacterized protein</fullName>
    </submittedName>
</protein>
<evidence type="ECO:0000256" key="10">
    <source>
        <dbReference type="ARBA" id="ARBA00023157"/>
    </source>
</evidence>
<keyword evidence="11" id="KW-0325">Glycoprotein</keyword>
<evidence type="ECO:0000256" key="2">
    <source>
        <dbReference type="ARBA" id="ARBA00004274"/>
    </source>
</evidence>
<evidence type="ECO:0000256" key="7">
    <source>
        <dbReference type="ARBA" id="ARBA00022968"/>
    </source>
</evidence>
<dbReference type="GO" id="GO:0042383">
    <property type="term" value="C:sarcolemma"/>
    <property type="evidence" value="ECO:0007669"/>
    <property type="project" value="UniProtKB-SubCell"/>
</dbReference>
<keyword evidence="7" id="KW-0735">Signal-anchor</keyword>
<dbReference type="EMBL" id="VSWD01000006">
    <property type="protein sequence ID" value="KAK3100526.1"/>
    <property type="molecule type" value="Genomic_DNA"/>
</dbReference>
<dbReference type="AlphaFoldDB" id="A0AA88Y8D9"/>
<evidence type="ECO:0000256" key="1">
    <source>
        <dbReference type="ARBA" id="ARBA00004245"/>
    </source>
</evidence>
<evidence type="ECO:0000256" key="9">
    <source>
        <dbReference type="ARBA" id="ARBA00023136"/>
    </source>
</evidence>
<keyword evidence="10" id="KW-1015">Disulfide bond</keyword>
<sequence>MGKGRHTSNGDLTQDASYRTQPVGIYGWRKRCLYAVILFLVVVTVINLALIVWILRVLNFSVHGMGKMRMTEDGMRLEGRGEFLDNLYVQELRSQSNKPLYVESSKDIIMRARDEELNISSVLTLGNKKIQAQCENFEVKDKYGTTRFQVSDKGVNIAVEEVYYTGTSKASFNASIETPTIRGPRTKPLSIEALSTSLLMYASDEVQINSKTGSIGLMAANEIALISKDIISLDSENIFLKNLPTSSVNSGQQSGRVYQLCMCHRTGRLFLAPPGGGCQASKDICR</sequence>
<evidence type="ECO:0000256" key="8">
    <source>
        <dbReference type="ARBA" id="ARBA00022989"/>
    </source>
</evidence>
<comment type="similarity">
    <text evidence="3">Belongs to the sarcoglycan beta/delta/gamma/zeta family.</text>
</comment>
<evidence type="ECO:0000313" key="14">
    <source>
        <dbReference type="EMBL" id="KAK3100526.1"/>
    </source>
</evidence>
<evidence type="ECO:0000313" key="15">
    <source>
        <dbReference type="Proteomes" id="UP001186944"/>
    </source>
</evidence>
<gene>
    <name evidence="14" type="ORF">FSP39_021347</name>
</gene>
<feature type="transmembrane region" description="Helical" evidence="13">
    <location>
        <begin position="32"/>
        <end position="55"/>
    </location>
</feature>
<keyword evidence="9 13" id="KW-0472">Membrane</keyword>
<keyword evidence="5" id="KW-0963">Cytoplasm</keyword>
<evidence type="ECO:0000256" key="5">
    <source>
        <dbReference type="ARBA" id="ARBA00022490"/>
    </source>
</evidence>
<evidence type="ECO:0000256" key="4">
    <source>
        <dbReference type="ARBA" id="ARBA00022475"/>
    </source>
</evidence>
<evidence type="ECO:0000256" key="13">
    <source>
        <dbReference type="SAM" id="Phobius"/>
    </source>
</evidence>
<dbReference type="Proteomes" id="UP001186944">
    <property type="component" value="Unassembled WGS sequence"/>
</dbReference>
<proteinExistence type="inferred from homology"/>
<reference evidence="14" key="1">
    <citation type="submission" date="2019-08" db="EMBL/GenBank/DDBJ databases">
        <title>The improved chromosome-level genome for the pearl oyster Pinctada fucata martensii using PacBio sequencing and Hi-C.</title>
        <authorList>
            <person name="Zheng Z."/>
        </authorList>
    </citation>
    <scope>NUCLEOTIDE SEQUENCE</scope>
    <source>
        <strain evidence="14">ZZ-2019</strain>
        <tissue evidence="14">Adductor muscle</tissue>
    </source>
</reference>
<evidence type="ECO:0000256" key="12">
    <source>
        <dbReference type="ARBA" id="ARBA00023212"/>
    </source>
</evidence>
<dbReference type="InterPro" id="IPR039972">
    <property type="entry name" value="Sarcoglycan_gamma/delta/zeta"/>
</dbReference>
<evidence type="ECO:0000256" key="11">
    <source>
        <dbReference type="ARBA" id="ARBA00023180"/>
    </source>
</evidence>
<evidence type="ECO:0000256" key="6">
    <source>
        <dbReference type="ARBA" id="ARBA00022692"/>
    </source>
</evidence>
<accession>A0AA88Y8D9</accession>